<keyword evidence="1" id="KW-0472">Membrane</keyword>
<protein>
    <submittedName>
        <fullName evidence="2">Uncharacterized protein</fullName>
    </submittedName>
</protein>
<evidence type="ECO:0000313" key="3">
    <source>
        <dbReference type="Proteomes" id="UP000494165"/>
    </source>
</evidence>
<comment type="caution">
    <text evidence="2">The sequence shown here is derived from an EMBL/GenBank/DDBJ whole genome shotgun (WGS) entry which is preliminary data.</text>
</comment>
<keyword evidence="3" id="KW-1185">Reference proteome</keyword>
<dbReference type="Proteomes" id="UP000494165">
    <property type="component" value="Unassembled WGS sequence"/>
</dbReference>
<keyword evidence="1" id="KW-1133">Transmembrane helix</keyword>
<gene>
    <name evidence="2" type="ORF">CLODIP_2_CD12592</name>
</gene>
<sequence length="186" mass="21173">MEEAFASVLRLNRILGVCSLNPKSGQILIFLHHCYSFCTFFACFYLIGGIIWDFVAELRNNREPSIIVFFLYIPEQFVSFALVTTYALLKFRHSQDVDVWISCQKTKSVILSLEMKSAAPIEEALLFSHELLHSADADDSKFMIAGVFTINRVSLFTAWSFVVAYSSIIVQLHVLVSELTNKDDQE</sequence>
<reference evidence="2 3" key="1">
    <citation type="submission" date="2020-04" db="EMBL/GenBank/DDBJ databases">
        <authorList>
            <person name="Alioto T."/>
            <person name="Alioto T."/>
            <person name="Gomez Garrido J."/>
        </authorList>
    </citation>
    <scope>NUCLEOTIDE SEQUENCE [LARGE SCALE GENOMIC DNA]</scope>
</reference>
<name>A0A8S1CW13_9INSE</name>
<proteinExistence type="predicted"/>
<evidence type="ECO:0000256" key="1">
    <source>
        <dbReference type="SAM" id="Phobius"/>
    </source>
</evidence>
<feature type="transmembrane region" description="Helical" evidence="1">
    <location>
        <begin position="156"/>
        <end position="176"/>
    </location>
</feature>
<dbReference type="EMBL" id="CADEPI010000079">
    <property type="protein sequence ID" value="CAB3372988.1"/>
    <property type="molecule type" value="Genomic_DNA"/>
</dbReference>
<evidence type="ECO:0000313" key="2">
    <source>
        <dbReference type="EMBL" id="CAB3372988.1"/>
    </source>
</evidence>
<feature type="transmembrane region" description="Helical" evidence="1">
    <location>
        <begin position="29"/>
        <end position="55"/>
    </location>
</feature>
<organism evidence="2 3">
    <name type="scientific">Cloeon dipterum</name>
    <dbReference type="NCBI Taxonomy" id="197152"/>
    <lineage>
        <taxon>Eukaryota</taxon>
        <taxon>Metazoa</taxon>
        <taxon>Ecdysozoa</taxon>
        <taxon>Arthropoda</taxon>
        <taxon>Hexapoda</taxon>
        <taxon>Insecta</taxon>
        <taxon>Pterygota</taxon>
        <taxon>Palaeoptera</taxon>
        <taxon>Ephemeroptera</taxon>
        <taxon>Pisciforma</taxon>
        <taxon>Baetidae</taxon>
        <taxon>Cloeon</taxon>
    </lineage>
</organism>
<dbReference type="AlphaFoldDB" id="A0A8S1CW13"/>
<keyword evidence="1" id="KW-0812">Transmembrane</keyword>
<accession>A0A8S1CW13</accession>
<feature type="transmembrane region" description="Helical" evidence="1">
    <location>
        <begin position="67"/>
        <end position="89"/>
    </location>
</feature>